<dbReference type="EMBL" id="LT855380">
    <property type="protein sequence ID" value="SMS12631.1"/>
    <property type="molecule type" value="Genomic_DNA"/>
</dbReference>
<proteinExistence type="predicted"/>
<name>A0A1Y6JU35_PSEVI</name>
<dbReference type="GeneID" id="47766694"/>
<dbReference type="KEGG" id="pvd:CFBP1590__5045"/>
<evidence type="ECO:0000313" key="2">
    <source>
        <dbReference type="Proteomes" id="UP000196842"/>
    </source>
</evidence>
<organism evidence="1 2">
    <name type="scientific">Pseudomonas viridiflava</name>
    <name type="common">Phytomonas viridiflava</name>
    <dbReference type="NCBI Taxonomy" id="33069"/>
    <lineage>
        <taxon>Bacteria</taxon>
        <taxon>Pseudomonadati</taxon>
        <taxon>Pseudomonadota</taxon>
        <taxon>Gammaproteobacteria</taxon>
        <taxon>Pseudomonadales</taxon>
        <taxon>Pseudomonadaceae</taxon>
        <taxon>Pseudomonas</taxon>
    </lineage>
</organism>
<sequence length="211" mass="23796">MSYIVAFVDLDEHTKPIPVECYRTDLIVGDQVVVSVDDGSLRRAIVVELQNLNWSCRHRIECKASEATETSKGQILLPGESPVRVGICTEESFISAAQAIGCIPVKPSHRTYRLILLAENAKIRARIFLRKNGIDLQLVDKDPNGLPEPYSIVNSSLSEGQSVRHYYAHTKFNLFEGILRFCRSVMNDEPDLSRYFIAVGSNDKRPEEFKL</sequence>
<accession>A0A1Y6JU35</accession>
<dbReference type="RefSeq" id="WP_088236147.1">
    <property type="nucleotide sequence ID" value="NZ_LT855380.1"/>
</dbReference>
<protein>
    <submittedName>
        <fullName evidence="1">Uncharacterized protein</fullName>
    </submittedName>
</protein>
<evidence type="ECO:0000313" key="1">
    <source>
        <dbReference type="EMBL" id="SMS12631.1"/>
    </source>
</evidence>
<dbReference type="Proteomes" id="UP000196842">
    <property type="component" value="Chromosome I"/>
</dbReference>
<reference evidence="1 2" key="1">
    <citation type="submission" date="2017-05" db="EMBL/GenBank/DDBJ databases">
        <authorList>
            <person name="Song R."/>
            <person name="Chenine A.L."/>
            <person name="Ruprecht R.M."/>
        </authorList>
    </citation>
    <scope>NUCLEOTIDE SEQUENCE [LARGE SCALE GENOMIC DNA]</scope>
    <source>
        <strain evidence="1 2">CFBP 1590</strain>
    </source>
</reference>
<gene>
    <name evidence="1" type="ORF">CFBP1590__5045</name>
</gene>
<dbReference type="AlphaFoldDB" id="A0A1Y6JU35"/>